<evidence type="ECO:0000313" key="2">
    <source>
        <dbReference type="EMBL" id="MEQ2296698.1"/>
    </source>
</evidence>
<feature type="compositionally biased region" description="Polar residues" evidence="1">
    <location>
        <begin position="72"/>
        <end position="113"/>
    </location>
</feature>
<proteinExistence type="predicted"/>
<reference evidence="2 3" key="1">
    <citation type="submission" date="2021-06" db="EMBL/GenBank/DDBJ databases">
        <authorList>
            <person name="Palmer J.M."/>
        </authorList>
    </citation>
    <scope>NUCLEOTIDE SEQUENCE [LARGE SCALE GENOMIC DNA]</scope>
    <source>
        <strain evidence="2 3">AS_MEX2019</strain>
        <tissue evidence="2">Muscle</tissue>
    </source>
</reference>
<name>A0ABV0YS57_9TELE</name>
<evidence type="ECO:0000313" key="3">
    <source>
        <dbReference type="Proteomes" id="UP001469553"/>
    </source>
</evidence>
<comment type="caution">
    <text evidence="2">The sequence shown here is derived from an EMBL/GenBank/DDBJ whole genome shotgun (WGS) entry which is preliminary data.</text>
</comment>
<keyword evidence="3" id="KW-1185">Reference proteome</keyword>
<organism evidence="2 3">
    <name type="scientific">Ameca splendens</name>
    <dbReference type="NCBI Taxonomy" id="208324"/>
    <lineage>
        <taxon>Eukaryota</taxon>
        <taxon>Metazoa</taxon>
        <taxon>Chordata</taxon>
        <taxon>Craniata</taxon>
        <taxon>Vertebrata</taxon>
        <taxon>Euteleostomi</taxon>
        <taxon>Actinopterygii</taxon>
        <taxon>Neopterygii</taxon>
        <taxon>Teleostei</taxon>
        <taxon>Neoteleostei</taxon>
        <taxon>Acanthomorphata</taxon>
        <taxon>Ovalentaria</taxon>
        <taxon>Atherinomorphae</taxon>
        <taxon>Cyprinodontiformes</taxon>
        <taxon>Goodeidae</taxon>
        <taxon>Ameca</taxon>
    </lineage>
</organism>
<evidence type="ECO:0000256" key="1">
    <source>
        <dbReference type="SAM" id="MobiDB-lite"/>
    </source>
</evidence>
<dbReference type="EMBL" id="JAHRIP010040481">
    <property type="protein sequence ID" value="MEQ2296698.1"/>
    <property type="molecule type" value="Genomic_DNA"/>
</dbReference>
<gene>
    <name evidence="2" type="ORF">AMECASPLE_027223</name>
</gene>
<protein>
    <submittedName>
        <fullName evidence="2">Uncharacterized protein</fullName>
    </submittedName>
</protein>
<dbReference type="Proteomes" id="UP001469553">
    <property type="component" value="Unassembled WGS sequence"/>
</dbReference>
<sequence length="113" mass="12055">MSSQSIVPHFKTIGMCGVANVREEGMGAKPLPQILLGDSSPTGLLLSCERRPVGEHLWAPLPSETPKDTRLESTQSNRLPQQEGSGRAQASQDPCTTQALAGTHSLQIPTQIP</sequence>
<feature type="region of interest" description="Disordered" evidence="1">
    <location>
        <begin position="57"/>
        <end position="113"/>
    </location>
</feature>
<accession>A0ABV0YS57</accession>